<proteinExistence type="predicted"/>
<protein>
    <recommendedName>
        <fullName evidence="4">Helicase ATP-binding domain-containing protein</fullName>
    </recommendedName>
</protein>
<dbReference type="SMART" id="SM00487">
    <property type="entry name" value="DEXDc"/>
    <property type="match status" value="1"/>
</dbReference>
<sequence length="194" mass="22410">GLGKTIQTIAFLAAVLQKEAESDDFVITRYAEKKSQKVIENKKLVLIICPTSVIRNWENEFHEWGTFNVAIYHGPNRDLVLGKLETTGVEIVLTSFDTFRIHDDSLCEVLWEIVIVDEAHRLKNEKSQVYKACERIKTQKRYGLTGTIMQNKIMDLFNVFDWTVPGCLGTREHFREFYDEPLKQGQRISAPESK</sequence>
<gene>
    <name evidence="5" type="ORF">KI387_042482</name>
</gene>
<dbReference type="Pfam" id="PF00176">
    <property type="entry name" value="SNF2-rel_dom"/>
    <property type="match status" value="1"/>
</dbReference>
<dbReference type="GO" id="GO:0016787">
    <property type="term" value="F:hydrolase activity"/>
    <property type="evidence" value="ECO:0007669"/>
    <property type="project" value="UniProtKB-KW"/>
</dbReference>
<dbReference type="InterPro" id="IPR014001">
    <property type="entry name" value="Helicase_ATP-bd"/>
</dbReference>
<accession>A0AA38C0X7</accession>
<dbReference type="FunFam" id="3.40.50.10810:FF:000019">
    <property type="entry name" value="DNA excision repair protein ERCC-6-like 2 isoform X1"/>
    <property type="match status" value="1"/>
</dbReference>
<dbReference type="InterPro" id="IPR000330">
    <property type="entry name" value="SNF2_N"/>
</dbReference>
<feature type="domain" description="Helicase ATP-binding" evidence="4">
    <location>
        <begin position="1"/>
        <end position="166"/>
    </location>
</feature>
<evidence type="ECO:0000259" key="4">
    <source>
        <dbReference type="PROSITE" id="PS51192"/>
    </source>
</evidence>
<feature type="non-terminal residue" evidence="5">
    <location>
        <position position="1"/>
    </location>
</feature>
<evidence type="ECO:0000256" key="1">
    <source>
        <dbReference type="ARBA" id="ARBA00004123"/>
    </source>
</evidence>
<evidence type="ECO:0000313" key="5">
    <source>
        <dbReference type="EMBL" id="KAH9292326.1"/>
    </source>
</evidence>
<evidence type="ECO:0000256" key="3">
    <source>
        <dbReference type="ARBA" id="ARBA00023242"/>
    </source>
</evidence>
<dbReference type="GO" id="GO:0005634">
    <property type="term" value="C:nucleus"/>
    <property type="evidence" value="ECO:0007669"/>
    <property type="project" value="UniProtKB-SubCell"/>
</dbReference>
<comment type="caution">
    <text evidence="5">The sequence shown here is derived from an EMBL/GenBank/DDBJ whole genome shotgun (WGS) entry which is preliminary data.</text>
</comment>
<dbReference type="InterPro" id="IPR027417">
    <property type="entry name" value="P-loop_NTPase"/>
</dbReference>
<dbReference type="GO" id="GO:0005524">
    <property type="term" value="F:ATP binding"/>
    <property type="evidence" value="ECO:0007669"/>
    <property type="project" value="InterPro"/>
</dbReference>
<dbReference type="OMA" id="FHECSSP"/>
<comment type="subcellular location">
    <subcellularLocation>
        <location evidence="1">Nucleus</location>
    </subcellularLocation>
</comment>
<dbReference type="PANTHER" id="PTHR45629">
    <property type="entry name" value="SNF2/RAD54 FAMILY MEMBER"/>
    <property type="match status" value="1"/>
</dbReference>
<keyword evidence="6" id="KW-1185">Reference proteome</keyword>
<evidence type="ECO:0000256" key="2">
    <source>
        <dbReference type="ARBA" id="ARBA00022801"/>
    </source>
</evidence>
<dbReference type="InterPro" id="IPR050496">
    <property type="entry name" value="SNF2_RAD54_helicase_repair"/>
</dbReference>
<dbReference type="PROSITE" id="PS51192">
    <property type="entry name" value="HELICASE_ATP_BIND_1"/>
    <property type="match status" value="1"/>
</dbReference>
<dbReference type="InterPro" id="IPR038718">
    <property type="entry name" value="SNF2-like_sf"/>
</dbReference>
<name>A0AA38C0X7_TAXCH</name>
<keyword evidence="3" id="KW-0539">Nucleus</keyword>
<evidence type="ECO:0000313" key="6">
    <source>
        <dbReference type="Proteomes" id="UP000824469"/>
    </source>
</evidence>
<feature type="non-terminal residue" evidence="5">
    <location>
        <position position="194"/>
    </location>
</feature>
<reference evidence="5 6" key="1">
    <citation type="journal article" date="2021" name="Nat. Plants">
        <title>The Taxus genome provides insights into paclitaxel biosynthesis.</title>
        <authorList>
            <person name="Xiong X."/>
            <person name="Gou J."/>
            <person name="Liao Q."/>
            <person name="Li Y."/>
            <person name="Zhou Q."/>
            <person name="Bi G."/>
            <person name="Li C."/>
            <person name="Du R."/>
            <person name="Wang X."/>
            <person name="Sun T."/>
            <person name="Guo L."/>
            <person name="Liang H."/>
            <person name="Lu P."/>
            <person name="Wu Y."/>
            <person name="Zhang Z."/>
            <person name="Ro D.K."/>
            <person name="Shang Y."/>
            <person name="Huang S."/>
            <person name="Yan J."/>
        </authorList>
    </citation>
    <scope>NUCLEOTIDE SEQUENCE [LARGE SCALE GENOMIC DNA]</scope>
    <source>
        <strain evidence="5">Ta-2019</strain>
    </source>
</reference>
<dbReference type="Gene3D" id="3.40.50.10810">
    <property type="entry name" value="Tandem AAA-ATPase domain"/>
    <property type="match status" value="1"/>
</dbReference>
<dbReference type="EMBL" id="JAHRHJ020003177">
    <property type="protein sequence ID" value="KAH9292326.1"/>
    <property type="molecule type" value="Genomic_DNA"/>
</dbReference>
<dbReference type="Proteomes" id="UP000824469">
    <property type="component" value="Unassembled WGS sequence"/>
</dbReference>
<dbReference type="AlphaFoldDB" id="A0AA38C0X7"/>
<dbReference type="PANTHER" id="PTHR45629:SF7">
    <property type="entry name" value="DNA EXCISION REPAIR PROTEIN ERCC-6-RELATED"/>
    <property type="match status" value="1"/>
</dbReference>
<dbReference type="SUPFAM" id="SSF52540">
    <property type="entry name" value="P-loop containing nucleoside triphosphate hydrolases"/>
    <property type="match status" value="1"/>
</dbReference>
<keyword evidence="2" id="KW-0378">Hydrolase</keyword>
<organism evidence="5 6">
    <name type="scientific">Taxus chinensis</name>
    <name type="common">Chinese yew</name>
    <name type="synonym">Taxus wallichiana var. chinensis</name>
    <dbReference type="NCBI Taxonomy" id="29808"/>
    <lineage>
        <taxon>Eukaryota</taxon>
        <taxon>Viridiplantae</taxon>
        <taxon>Streptophyta</taxon>
        <taxon>Embryophyta</taxon>
        <taxon>Tracheophyta</taxon>
        <taxon>Spermatophyta</taxon>
        <taxon>Pinopsida</taxon>
        <taxon>Pinidae</taxon>
        <taxon>Conifers II</taxon>
        <taxon>Cupressales</taxon>
        <taxon>Taxaceae</taxon>
        <taxon>Taxus</taxon>
    </lineage>
</organism>